<dbReference type="PANTHER" id="PTHR42847">
    <property type="entry name" value="ALKANESULFONATE MONOOXYGENASE"/>
    <property type="match status" value="1"/>
</dbReference>
<dbReference type="OrthoDB" id="143323at2"/>
<sequence>MRFAFMPILSDEPSSWPQLLAMFQAADEMGFFESGWLFDHSSSAAVNTSGPCYETWTVMAALAHATSRLRLGTMVLAVARRHPALLAQMALTLDTIAQGRLELGIGAGWRELDHLPQGIPFGTPASRADRLDEGCEILVRLLSGHTVSTHGRFFTLTAARCDVPPVQRPHPPICIGGGGERRTLRTAARWAQHWNHPGGRVEDFSRKRLLLLRCCAQLGRDPSEITTSATIPGEDSAPERMVEEVAQLADAGADLVVLRIRPPHEAARLERLATALEPLR</sequence>
<evidence type="ECO:0000256" key="3">
    <source>
        <dbReference type="ARBA" id="ARBA00023002"/>
    </source>
</evidence>
<dbReference type="SUPFAM" id="SSF51679">
    <property type="entry name" value="Bacterial luciferase-like"/>
    <property type="match status" value="1"/>
</dbReference>
<gene>
    <name evidence="6" type="ORF">E1294_35490</name>
</gene>
<evidence type="ECO:0000313" key="6">
    <source>
        <dbReference type="EMBL" id="TDD15096.1"/>
    </source>
</evidence>
<keyword evidence="7" id="KW-1185">Reference proteome</keyword>
<keyword evidence="1" id="KW-0285">Flavoprotein</keyword>
<name>A0A4V2YDE6_9ACTN</name>
<evidence type="ECO:0000256" key="2">
    <source>
        <dbReference type="ARBA" id="ARBA00022643"/>
    </source>
</evidence>
<dbReference type="InterPro" id="IPR050172">
    <property type="entry name" value="SsuD_RutA_monooxygenase"/>
</dbReference>
<dbReference type="InterPro" id="IPR036661">
    <property type="entry name" value="Luciferase-like_sf"/>
</dbReference>
<keyword evidence="3" id="KW-0560">Oxidoreductase</keyword>
<dbReference type="GO" id="GO:0008726">
    <property type="term" value="F:alkanesulfonate monooxygenase activity"/>
    <property type="evidence" value="ECO:0007669"/>
    <property type="project" value="TreeGrafter"/>
</dbReference>
<dbReference type="InterPro" id="IPR011251">
    <property type="entry name" value="Luciferase-like_dom"/>
</dbReference>
<evidence type="ECO:0000259" key="5">
    <source>
        <dbReference type="Pfam" id="PF00296"/>
    </source>
</evidence>
<dbReference type="GO" id="GO:0046306">
    <property type="term" value="P:alkanesulfonate catabolic process"/>
    <property type="evidence" value="ECO:0007669"/>
    <property type="project" value="TreeGrafter"/>
</dbReference>
<evidence type="ECO:0000313" key="7">
    <source>
        <dbReference type="Proteomes" id="UP000294543"/>
    </source>
</evidence>
<keyword evidence="4" id="KW-0503">Monooxygenase</keyword>
<reference evidence="6 7" key="1">
    <citation type="submission" date="2019-03" db="EMBL/GenBank/DDBJ databases">
        <title>Draft genome sequences of novel Actinobacteria.</title>
        <authorList>
            <person name="Sahin N."/>
            <person name="Ay H."/>
            <person name="Saygin H."/>
        </authorList>
    </citation>
    <scope>NUCLEOTIDE SEQUENCE [LARGE SCALE GENOMIC DNA]</scope>
    <source>
        <strain evidence="6 7">KC712</strain>
    </source>
</reference>
<evidence type="ECO:0000256" key="1">
    <source>
        <dbReference type="ARBA" id="ARBA00022630"/>
    </source>
</evidence>
<keyword evidence="2" id="KW-0288">FMN</keyword>
<feature type="domain" description="Luciferase-like" evidence="5">
    <location>
        <begin position="14"/>
        <end position="231"/>
    </location>
</feature>
<dbReference type="Pfam" id="PF00296">
    <property type="entry name" value="Bac_luciferase"/>
    <property type="match status" value="1"/>
</dbReference>
<dbReference type="AlphaFoldDB" id="A0A4V2YDE6"/>
<dbReference type="EMBL" id="SMKP01000132">
    <property type="protein sequence ID" value="TDD15096.1"/>
    <property type="molecule type" value="Genomic_DNA"/>
</dbReference>
<dbReference type="RefSeq" id="WP_132515352.1">
    <property type="nucleotide sequence ID" value="NZ_SMKP01000132.1"/>
</dbReference>
<organism evidence="6 7">
    <name type="scientific">Nonomuraea diastatica</name>
    <dbReference type="NCBI Taxonomy" id="1848329"/>
    <lineage>
        <taxon>Bacteria</taxon>
        <taxon>Bacillati</taxon>
        <taxon>Actinomycetota</taxon>
        <taxon>Actinomycetes</taxon>
        <taxon>Streptosporangiales</taxon>
        <taxon>Streptosporangiaceae</taxon>
        <taxon>Nonomuraea</taxon>
    </lineage>
</organism>
<comment type="caution">
    <text evidence="6">The sequence shown here is derived from an EMBL/GenBank/DDBJ whole genome shotgun (WGS) entry which is preliminary data.</text>
</comment>
<dbReference type="Gene3D" id="3.20.20.30">
    <property type="entry name" value="Luciferase-like domain"/>
    <property type="match status" value="1"/>
</dbReference>
<proteinExistence type="predicted"/>
<protein>
    <submittedName>
        <fullName evidence="6">LLM class flavin-dependent oxidoreductase</fullName>
    </submittedName>
</protein>
<evidence type="ECO:0000256" key="4">
    <source>
        <dbReference type="ARBA" id="ARBA00023033"/>
    </source>
</evidence>
<dbReference type="Proteomes" id="UP000294543">
    <property type="component" value="Unassembled WGS sequence"/>
</dbReference>
<accession>A0A4V2YDE6</accession>
<dbReference type="PANTHER" id="PTHR42847:SF8">
    <property type="entry name" value="CONSERVED PROTEIN"/>
    <property type="match status" value="1"/>
</dbReference>